<evidence type="ECO:0000313" key="3">
    <source>
        <dbReference type="EMBL" id="TXC73824.1"/>
    </source>
</evidence>
<dbReference type="EMBL" id="VOPY01000001">
    <property type="protein sequence ID" value="TXC73824.1"/>
    <property type="molecule type" value="Genomic_DNA"/>
</dbReference>
<dbReference type="Pfam" id="PF13463">
    <property type="entry name" value="HTH_27"/>
    <property type="match status" value="1"/>
</dbReference>
<reference evidence="3 4" key="1">
    <citation type="submission" date="2019-08" db="EMBL/GenBank/DDBJ databases">
        <title>Sphingorhabdus soil sp. nov., isolated from arctic soil.</title>
        <authorList>
            <person name="Liu Y."/>
        </authorList>
    </citation>
    <scope>NUCLEOTIDE SEQUENCE [LARGE SCALE GENOMIC DNA]</scope>
    <source>
        <strain evidence="3 4">D-2Q-5-6</strain>
    </source>
</reference>
<dbReference type="OrthoDB" id="7594920at2"/>
<dbReference type="InterPro" id="IPR036390">
    <property type="entry name" value="WH_DNA-bd_sf"/>
</dbReference>
<dbReference type="InterPro" id="IPR000835">
    <property type="entry name" value="HTH_MarR-typ"/>
</dbReference>
<dbReference type="InterPro" id="IPR036388">
    <property type="entry name" value="WH-like_DNA-bd_sf"/>
</dbReference>
<dbReference type="Proteomes" id="UP000321129">
    <property type="component" value="Unassembled WGS sequence"/>
</dbReference>
<gene>
    <name evidence="3" type="ORF">FSZ31_03595</name>
</gene>
<dbReference type="GO" id="GO:0003700">
    <property type="term" value="F:DNA-binding transcription factor activity"/>
    <property type="evidence" value="ECO:0007669"/>
    <property type="project" value="InterPro"/>
</dbReference>
<evidence type="ECO:0000256" key="1">
    <source>
        <dbReference type="SAM" id="MobiDB-lite"/>
    </source>
</evidence>
<feature type="region of interest" description="Disordered" evidence="1">
    <location>
        <begin position="1"/>
        <end position="29"/>
    </location>
</feature>
<dbReference type="Gene3D" id="1.10.10.10">
    <property type="entry name" value="Winged helix-like DNA-binding domain superfamily/Winged helix DNA-binding domain"/>
    <property type="match status" value="1"/>
</dbReference>
<sequence length="234" mass="25477">MGTLDRSLAAGKPDDASGPFARSRDDRSEGIFDVPGVLGLSDDRSGDLCDVEGAEIRQMPPAPLLAIDKIADEVRNLREIIADIMPSRRPKNPIGDDVRQSPSRCNGVQDVRSPGGVTAPFIRALIRHRKLRSSYFSADWFTDPAWDILLDLTAAKLEQRTVSTSSLCLACTVPQTTALRWVKNMTKAGLLVRERDPDDARRVFVSLSPDAEAKMHAYLAKLGAVAEEGGPPTL</sequence>
<evidence type="ECO:0000313" key="4">
    <source>
        <dbReference type="Proteomes" id="UP000321129"/>
    </source>
</evidence>
<dbReference type="SUPFAM" id="SSF46785">
    <property type="entry name" value="Winged helix' DNA-binding domain"/>
    <property type="match status" value="1"/>
</dbReference>
<proteinExistence type="predicted"/>
<keyword evidence="4" id="KW-1185">Reference proteome</keyword>
<comment type="caution">
    <text evidence="3">The sequence shown here is derived from an EMBL/GenBank/DDBJ whole genome shotgun (WGS) entry which is preliminary data.</text>
</comment>
<evidence type="ECO:0000259" key="2">
    <source>
        <dbReference type="Pfam" id="PF13463"/>
    </source>
</evidence>
<name>A0A5C6UMP6_9SPHN</name>
<dbReference type="AlphaFoldDB" id="A0A5C6UMP6"/>
<protein>
    <submittedName>
        <fullName evidence="3">Winged helix-turn-helix transcriptional regulator</fullName>
    </submittedName>
</protein>
<organism evidence="3 4">
    <name type="scientific">Flavisphingopyxis soli</name>
    <dbReference type="NCBI Taxonomy" id="2601267"/>
    <lineage>
        <taxon>Bacteria</taxon>
        <taxon>Pseudomonadati</taxon>
        <taxon>Pseudomonadota</taxon>
        <taxon>Alphaproteobacteria</taxon>
        <taxon>Sphingomonadales</taxon>
        <taxon>Sphingopyxidaceae</taxon>
        <taxon>Flavisphingopyxis</taxon>
    </lineage>
</organism>
<feature type="domain" description="HTH marR-type" evidence="2">
    <location>
        <begin position="157"/>
        <end position="210"/>
    </location>
</feature>
<accession>A0A5C6UMP6</accession>
<feature type="region of interest" description="Disordered" evidence="1">
    <location>
        <begin position="88"/>
        <end position="110"/>
    </location>
</feature>